<keyword evidence="3 4" id="KW-0326">Glycosidase</keyword>
<evidence type="ECO:0000313" key="9">
    <source>
        <dbReference type="Proteomes" id="UP000198935"/>
    </source>
</evidence>
<dbReference type="InterPro" id="IPR022790">
    <property type="entry name" value="GH26_dom"/>
</dbReference>
<name>A0A1H3HF00_9BACI</name>
<evidence type="ECO:0000256" key="4">
    <source>
        <dbReference type="PROSITE-ProRule" id="PRU01100"/>
    </source>
</evidence>
<evidence type="ECO:0000256" key="3">
    <source>
        <dbReference type="ARBA" id="ARBA00023295"/>
    </source>
</evidence>
<reference evidence="9" key="1">
    <citation type="submission" date="2016-10" db="EMBL/GenBank/DDBJ databases">
        <authorList>
            <person name="Varghese N."/>
            <person name="Submissions S."/>
        </authorList>
    </citation>
    <scope>NUCLEOTIDE SEQUENCE [LARGE SCALE GENOMIC DNA]</scope>
    <source>
        <strain evidence="9">SP</strain>
    </source>
</reference>
<dbReference type="Gene3D" id="2.60.120.260">
    <property type="entry name" value="Galactose-binding domain-like"/>
    <property type="match status" value="1"/>
</dbReference>
<dbReference type="EMBL" id="FNPI01000001">
    <property type="protein sequence ID" value="SDY13354.1"/>
    <property type="molecule type" value="Genomic_DNA"/>
</dbReference>
<keyword evidence="5" id="KW-1133">Transmembrane helix</keyword>
<dbReference type="Pfam" id="PF16990">
    <property type="entry name" value="CBM_35"/>
    <property type="match status" value="1"/>
</dbReference>
<dbReference type="InterPro" id="IPR008979">
    <property type="entry name" value="Galactose-bd-like_sf"/>
</dbReference>
<dbReference type="GO" id="GO:0030246">
    <property type="term" value="F:carbohydrate binding"/>
    <property type="evidence" value="ECO:0007669"/>
    <property type="project" value="InterPro"/>
</dbReference>
<dbReference type="InterPro" id="IPR017853">
    <property type="entry name" value="GH"/>
</dbReference>
<evidence type="ECO:0000256" key="1">
    <source>
        <dbReference type="ARBA" id="ARBA00007754"/>
    </source>
</evidence>
<evidence type="ECO:0000259" key="7">
    <source>
        <dbReference type="PROSITE" id="PS51764"/>
    </source>
</evidence>
<dbReference type="SUPFAM" id="SSF49785">
    <property type="entry name" value="Galactose-binding domain-like"/>
    <property type="match status" value="1"/>
</dbReference>
<evidence type="ECO:0000259" key="6">
    <source>
        <dbReference type="PROSITE" id="PS51175"/>
    </source>
</evidence>
<comment type="similarity">
    <text evidence="1 4">Belongs to the glycosyl hydrolase 26 family.</text>
</comment>
<dbReference type="GO" id="GO:0016985">
    <property type="term" value="F:mannan endo-1,4-beta-mannosidase activity"/>
    <property type="evidence" value="ECO:0007669"/>
    <property type="project" value="InterPro"/>
</dbReference>
<keyword evidence="5" id="KW-0812">Transmembrane</keyword>
<dbReference type="PROSITE" id="PS51175">
    <property type="entry name" value="CBM6"/>
    <property type="match status" value="1"/>
</dbReference>
<dbReference type="PRINTS" id="PR00739">
    <property type="entry name" value="GLHYDRLASE26"/>
</dbReference>
<feature type="domain" description="CBM6" evidence="6">
    <location>
        <begin position="39"/>
        <end position="157"/>
    </location>
</feature>
<dbReference type="SUPFAM" id="SSF51445">
    <property type="entry name" value="(Trans)glycosidases"/>
    <property type="match status" value="1"/>
</dbReference>
<dbReference type="InterPro" id="IPR005084">
    <property type="entry name" value="CBM6"/>
</dbReference>
<keyword evidence="2 4" id="KW-0378">Hydrolase</keyword>
<dbReference type="InterPro" id="IPR000805">
    <property type="entry name" value="Glyco_hydro_26"/>
</dbReference>
<sequence length="478" mass="53843">MFNWKLLILIVVLACCILILFLWAVGLFFSTKNNEPAKMRYEAELGELNGVTAAATTPGFSGSGYVTGFDAETDSVTLTVNVPEEGLYNLSVGYNAPNGDKVTQLSVNSNHVGEVLLKETSEFASTSGGKLLLSAGTNTITLTSGWGWYDIDYIELQKTTVRKKHNIKPRLVNQNASVEANTLIRFLADNYGRAILSGQQTLSDVRWLHSTTDKKPAVVGFDLMDYSPSRVEHGARSIEIEEAMDWHEQGGIVTFAWHWNAPAGLIDSEGKEWWHGFYQDATTFDITYALAHPDSEDYKLLIRDIDAIAVQLQRLEDARIPVLFRPLHEAEGGWFWWGSKGPEPAKELYRIMYDRLTNHHQINNLIWVWNSIDPAWYPGNDVVDIVSADHYSAPGDYNPVIAKYEELVSLVEDTKIVALTENGAIPDPDLLIAYGAHWSWFCTWTGEFLFDDTHNSKEHLVYVYNHPYVITLDELPDF</sequence>
<dbReference type="CDD" id="cd04086">
    <property type="entry name" value="CBM35_mannanase-like"/>
    <property type="match status" value="1"/>
</dbReference>
<keyword evidence="9" id="KW-1185">Reference proteome</keyword>
<organism evidence="8 9">
    <name type="scientific">Evansella caseinilytica</name>
    <dbReference type="NCBI Taxonomy" id="1503961"/>
    <lineage>
        <taxon>Bacteria</taxon>
        <taxon>Bacillati</taxon>
        <taxon>Bacillota</taxon>
        <taxon>Bacilli</taxon>
        <taxon>Bacillales</taxon>
        <taxon>Bacillaceae</taxon>
        <taxon>Evansella</taxon>
    </lineage>
</organism>
<dbReference type="AlphaFoldDB" id="A0A1H3HF00"/>
<feature type="active site" description="Proton donor" evidence="4">
    <location>
        <position position="329"/>
    </location>
</feature>
<proteinExistence type="inferred from homology"/>
<accession>A0A1H3HF00</accession>
<dbReference type="Gene3D" id="3.20.20.80">
    <property type="entry name" value="Glycosidases"/>
    <property type="match status" value="1"/>
</dbReference>
<dbReference type="PANTHER" id="PTHR40079:SF4">
    <property type="entry name" value="GH26 DOMAIN-CONTAINING PROTEIN-RELATED"/>
    <property type="match status" value="1"/>
</dbReference>
<feature type="active site" description="Nucleophile" evidence="4">
    <location>
        <position position="421"/>
    </location>
</feature>
<keyword evidence="5" id="KW-0472">Membrane</keyword>
<feature type="domain" description="GH26" evidence="7">
    <location>
        <begin position="178"/>
        <end position="473"/>
    </location>
</feature>
<feature type="transmembrane region" description="Helical" evidence="5">
    <location>
        <begin position="6"/>
        <end position="30"/>
    </location>
</feature>
<dbReference type="Pfam" id="PF02156">
    <property type="entry name" value="Glyco_hydro_26"/>
    <property type="match status" value="1"/>
</dbReference>
<evidence type="ECO:0000313" key="8">
    <source>
        <dbReference type="EMBL" id="SDY13354.1"/>
    </source>
</evidence>
<dbReference type="PROSITE" id="PS51764">
    <property type="entry name" value="GH26"/>
    <property type="match status" value="1"/>
</dbReference>
<evidence type="ECO:0000256" key="2">
    <source>
        <dbReference type="ARBA" id="ARBA00022801"/>
    </source>
</evidence>
<evidence type="ECO:0000256" key="5">
    <source>
        <dbReference type="SAM" id="Phobius"/>
    </source>
</evidence>
<dbReference type="GO" id="GO:0006080">
    <property type="term" value="P:substituted mannan metabolic process"/>
    <property type="evidence" value="ECO:0007669"/>
    <property type="project" value="InterPro"/>
</dbReference>
<dbReference type="PANTHER" id="PTHR40079">
    <property type="entry name" value="MANNAN ENDO-1,4-BETA-MANNOSIDASE E-RELATED"/>
    <property type="match status" value="1"/>
</dbReference>
<gene>
    <name evidence="8" type="ORF">SAMN05421736_101459</name>
</gene>
<dbReference type="Proteomes" id="UP000198935">
    <property type="component" value="Unassembled WGS sequence"/>
</dbReference>
<dbReference type="STRING" id="1503961.SAMN05421736_101459"/>
<protein>
    <submittedName>
        <fullName evidence="8">Mannan endo-1,4-beta-mannosidase</fullName>
    </submittedName>
</protein>